<dbReference type="OrthoDB" id="9809288at2"/>
<dbReference type="EC" id="1.-.-.-" evidence="7"/>
<protein>
    <submittedName>
        <fullName evidence="7">Nitroreductase family protein</fullName>
        <ecNumber evidence="7">1.-.-.-</ecNumber>
    </submittedName>
</protein>
<dbReference type="InterPro" id="IPR033878">
    <property type="entry name" value="NfsB-like"/>
</dbReference>
<dbReference type="STRING" id="32024.GCA_000788295_01869"/>
<keyword evidence="8" id="KW-1185">Reference proteome</keyword>
<keyword evidence="6 7" id="KW-0560">Oxidoreductase</keyword>
<evidence type="ECO:0000256" key="1">
    <source>
        <dbReference type="ARBA" id="ARBA00001917"/>
    </source>
</evidence>
<evidence type="ECO:0000256" key="4">
    <source>
        <dbReference type="ARBA" id="ARBA00022643"/>
    </source>
</evidence>
<dbReference type="Pfam" id="PF00881">
    <property type="entry name" value="Nitroreductase"/>
    <property type="match status" value="1"/>
</dbReference>
<dbReference type="InterPro" id="IPR000415">
    <property type="entry name" value="Nitroreductase-like"/>
</dbReference>
<sequence>MDIKNAIKFRHACKIFDENKKIKAEDFDSIIESARLSPSSLGMEHWDLLLVENKEIREKLKIECWNQAQITTASHLLVVYAKISDLKPGSEYIKDMISRRVDKNREQHEQYITKIEGFIKSNVGLSDDKIFAWSKAQCFLACENMMLMAATLGIDSCPIEGWFSEENLHKILNNNSKDRRIAMLLTFGYRLNQQKPKIRRSKDEILSIV</sequence>
<dbReference type="GeneID" id="93091308"/>
<evidence type="ECO:0000256" key="5">
    <source>
        <dbReference type="ARBA" id="ARBA00022857"/>
    </source>
</evidence>
<name>A0A381DIZ5_9BACT</name>
<keyword evidence="3" id="KW-0285">Flavoprotein</keyword>
<dbReference type="PANTHER" id="PTHR43673">
    <property type="entry name" value="NAD(P)H NITROREDUCTASE YDGI-RELATED"/>
    <property type="match status" value="1"/>
</dbReference>
<evidence type="ECO:0000256" key="3">
    <source>
        <dbReference type="ARBA" id="ARBA00022630"/>
    </source>
</evidence>
<evidence type="ECO:0000256" key="6">
    <source>
        <dbReference type="ARBA" id="ARBA00023002"/>
    </source>
</evidence>
<keyword evidence="5" id="KW-0521">NADP</keyword>
<dbReference type="PANTHER" id="PTHR43673:SF2">
    <property type="entry name" value="NITROREDUCTASE"/>
    <property type="match status" value="1"/>
</dbReference>
<reference evidence="7 8" key="1">
    <citation type="submission" date="2018-06" db="EMBL/GenBank/DDBJ databases">
        <authorList>
            <consortium name="Pathogen Informatics"/>
            <person name="Doyle S."/>
        </authorList>
    </citation>
    <scope>NUCLEOTIDE SEQUENCE [LARGE SCALE GENOMIC DNA]</scope>
    <source>
        <strain evidence="7 8">NCTC12475</strain>
    </source>
</reference>
<dbReference type="Gene3D" id="3.40.109.10">
    <property type="entry name" value="NADH Oxidase"/>
    <property type="match status" value="1"/>
</dbReference>
<dbReference type="EMBL" id="UFVD01000001">
    <property type="protein sequence ID" value="SUX10673.1"/>
    <property type="molecule type" value="Genomic_DNA"/>
</dbReference>
<dbReference type="RefSeq" id="WP_089183057.1">
    <property type="nucleotide sequence ID" value="NZ_CP043427.1"/>
</dbReference>
<dbReference type="AlphaFoldDB" id="A0A381DIZ5"/>
<dbReference type="Proteomes" id="UP000254920">
    <property type="component" value="Unassembled WGS sequence"/>
</dbReference>
<evidence type="ECO:0000313" key="7">
    <source>
        <dbReference type="EMBL" id="SUX10673.1"/>
    </source>
</evidence>
<proteinExistence type="inferred from homology"/>
<dbReference type="SUPFAM" id="SSF55469">
    <property type="entry name" value="FMN-dependent nitroreductase-like"/>
    <property type="match status" value="1"/>
</dbReference>
<gene>
    <name evidence="7" type="primary">yfkO</name>
    <name evidence="7" type="ORF">NCTC12475_00880</name>
</gene>
<accession>A0A381DIZ5</accession>
<evidence type="ECO:0000313" key="8">
    <source>
        <dbReference type="Proteomes" id="UP000254920"/>
    </source>
</evidence>
<keyword evidence="4" id="KW-0288">FMN</keyword>
<comment type="cofactor">
    <cofactor evidence="1">
        <name>FMN</name>
        <dbReference type="ChEBI" id="CHEBI:58210"/>
    </cofactor>
</comment>
<dbReference type="GO" id="GO:0016491">
    <property type="term" value="F:oxidoreductase activity"/>
    <property type="evidence" value="ECO:0007669"/>
    <property type="project" value="UniProtKB-KW"/>
</dbReference>
<evidence type="ECO:0000256" key="2">
    <source>
        <dbReference type="ARBA" id="ARBA00007118"/>
    </source>
</evidence>
<organism evidence="7 8">
    <name type="scientific">Campylobacter sputorum subsp. sputorum</name>
    <dbReference type="NCBI Taxonomy" id="32024"/>
    <lineage>
        <taxon>Bacteria</taxon>
        <taxon>Pseudomonadati</taxon>
        <taxon>Campylobacterota</taxon>
        <taxon>Epsilonproteobacteria</taxon>
        <taxon>Campylobacterales</taxon>
        <taxon>Campylobacteraceae</taxon>
        <taxon>Campylobacter</taxon>
    </lineage>
</organism>
<dbReference type="InterPro" id="IPR029479">
    <property type="entry name" value="Nitroreductase"/>
</dbReference>
<comment type="similarity">
    <text evidence="2">Belongs to the nitroreductase family.</text>
</comment>
<dbReference type="CDD" id="cd02149">
    <property type="entry name" value="NfsB-like"/>
    <property type="match status" value="1"/>
</dbReference>